<feature type="transmembrane region" description="Helical" evidence="6">
    <location>
        <begin position="75"/>
        <end position="94"/>
    </location>
</feature>
<evidence type="ECO:0000256" key="3">
    <source>
        <dbReference type="ARBA" id="ARBA00022692"/>
    </source>
</evidence>
<evidence type="ECO:0000256" key="4">
    <source>
        <dbReference type="ARBA" id="ARBA00022989"/>
    </source>
</evidence>
<dbReference type="RefSeq" id="WP_183307258.1">
    <property type="nucleotide sequence ID" value="NZ_JACIEP010000007.1"/>
</dbReference>
<feature type="domain" description="Major facilitator superfamily (MFS) profile" evidence="7">
    <location>
        <begin position="7"/>
        <end position="398"/>
    </location>
</feature>
<dbReference type="InterPro" id="IPR020846">
    <property type="entry name" value="MFS_dom"/>
</dbReference>
<name>A0A840CJX3_9BACT</name>
<feature type="transmembrane region" description="Helical" evidence="6">
    <location>
        <begin position="283"/>
        <end position="302"/>
    </location>
</feature>
<dbReference type="Gene3D" id="1.20.1250.20">
    <property type="entry name" value="MFS general substrate transporter like domains"/>
    <property type="match status" value="1"/>
</dbReference>
<proteinExistence type="predicted"/>
<dbReference type="GO" id="GO:0005886">
    <property type="term" value="C:plasma membrane"/>
    <property type="evidence" value="ECO:0007669"/>
    <property type="project" value="UniProtKB-SubCell"/>
</dbReference>
<dbReference type="EMBL" id="JACIEP010000007">
    <property type="protein sequence ID" value="MBB4036357.1"/>
    <property type="molecule type" value="Genomic_DNA"/>
</dbReference>
<dbReference type="Proteomes" id="UP000555103">
    <property type="component" value="Unassembled WGS sequence"/>
</dbReference>
<dbReference type="SUPFAM" id="SSF103473">
    <property type="entry name" value="MFS general substrate transporter"/>
    <property type="match status" value="1"/>
</dbReference>
<evidence type="ECO:0000259" key="7">
    <source>
        <dbReference type="PROSITE" id="PS50850"/>
    </source>
</evidence>
<dbReference type="Pfam" id="PF07690">
    <property type="entry name" value="MFS_1"/>
    <property type="match status" value="1"/>
</dbReference>
<feature type="transmembrane region" description="Helical" evidence="6">
    <location>
        <begin position="168"/>
        <end position="187"/>
    </location>
</feature>
<feature type="transmembrane region" description="Helical" evidence="6">
    <location>
        <begin position="217"/>
        <end position="238"/>
    </location>
</feature>
<accession>A0A840CJX3</accession>
<dbReference type="CDD" id="cd06173">
    <property type="entry name" value="MFS_MefA_like"/>
    <property type="match status" value="1"/>
</dbReference>
<evidence type="ECO:0000256" key="1">
    <source>
        <dbReference type="ARBA" id="ARBA00004651"/>
    </source>
</evidence>
<dbReference type="PROSITE" id="PS50850">
    <property type="entry name" value="MFS"/>
    <property type="match status" value="1"/>
</dbReference>
<feature type="transmembrane region" description="Helical" evidence="6">
    <location>
        <begin position="373"/>
        <end position="396"/>
    </location>
</feature>
<comment type="caution">
    <text evidence="8">The sequence shown here is derived from an EMBL/GenBank/DDBJ whole genome shotgun (WGS) entry which is preliminary data.</text>
</comment>
<dbReference type="PANTHER" id="PTHR23513">
    <property type="entry name" value="INTEGRAL MEMBRANE EFFLUX PROTEIN-RELATED"/>
    <property type="match status" value="1"/>
</dbReference>
<sequence>MNNWKRTFAIIWSGQFFSMLSSSIVGFAVVFWLSMKTGSAEVLATAMLATLLPFIVLGLFTGVFVDRWDRRRTMILADSFVAFCSAILALLFYMGRIEMWEIYILLALRSAGSAFHTPAMQASVPLLAPESELMRIAGVNQIIQSVSNIAGPALGAIFIAFLDMTYVMLMDVVGAAIACTSLLFVTIPNPQKKEDAVRNVWREIKEGVGHMFANKGVAYLLGCVIVVTFFMVPIAALFPLMTLNHFNGTAFQMGLVEVAWGVGMLVGGGIVSLKFMKSANKILVINIMSLIIGGAYWLSGLLPTTGFTLFVVLTTTGGIAGSIYWSSFIVILQTKIAPEALGRVFSIYDSISLLPTIPGLLATGFIAGRIGLLNAFVIAGAATVIVGLIAFFIPAVRELGYSTKTTAEDKEE</sequence>
<dbReference type="GO" id="GO:0022857">
    <property type="term" value="F:transmembrane transporter activity"/>
    <property type="evidence" value="ECO:0007669"/>
    <property type="project" value="InterPro"/>
</dbReference>
<feature type="transmembrane region" description="Helical" evidence="6">
    <location>
        <begin position="344"/>
        <end position="367"/>
    </location>
</feature>
<evidence type="ECO:0000256" key="5">
    <source>
        <dbReference type="ARBA" id="ARBA00023136"/>
    </source>
</evidence>
<evidence type="ECO:0000256" key="2">
    <source>
        <dbReference type="ARBA" id="ARBA00022475"/>
    </source>
</evidence>
<reference evidence="8 9" key="1">
    <citation type="submission" date="2020-08" db="EMBL/GenBank/DDBJ databases">
        <title>Genomic Encyclopedia of Type Strains, Phase IV (KMG-IV): sequencing the most valuable type-strain genomes for metagenomic binning, comparative biology and taxonomic classification.</title>
        <authorList>
            <person name="Goeker M."/>
        </authorList>
    </citation>
    <scope>NUCLEOTIDE SEQUENCE [LARGE SCALE GENOMIC DNA]</scope>
    <source>
        <strain evidence="8 9">DSM 104969</strain>
    </source>
</reference>
<feature type="transmembrane region" description="Helical" evidence="6">
    <location>
        <begin position="42"/>
        <end position="63"/>
    </location>
</feature>
<dbReference type="PANTHER" id="PTHR23513:SF6">
    <property type="entry name" value="MAJOR FACILITATOR SUPERFAMILY ASSOCIATED DOMAIN-CONTAINING PROTEIN"/>
    <property type="match status" value="1"/>
</dbReference>
<feature type="transmembrane region" description="Helical" evidence="6">
    <location>
        <begin position="258"/>
        <end position="276"/>
    </location>
</feature>
<keyword evidence="4 6" id="KW-1133">Transmembrane helix</keyword>
<keyword evidence="3 6" id="KW-0812">Transmembrane</keyword>
<dbReference type="InterPro" id="IPR011701">
    <property type="entry name" value="MFS"/>
</dbReference>
<organism evidence="8 9">
    <name type="scientific">Dysgonomonas hofstadii</name>
    <dbReference type="NCBI Taxonomy" id="637886"/>
    <lineage>
        <taxon>Bacteria</taxon>
        <taxon>Pseudomonadati</taxon>
        <taxon>Bacteroidota</taxon>
        <taxon>Bacteroidia</taxon>
        <taxon>Bacteroidales</taxon>
        <taxon>Dysgonomonadaceae</taxon>
        <taxon>Dysgonomonas</taxon>
    </lineage>
</organism>
<keyword evidence="5 6" id="KW-0472">Membrane</keyword>
<evidence type="ECO:0000313" key="9">
    <source>
        <dbReference type="Proteomes" id="UP000555103"/>
    </source>
</evidence>
<comment type="subcellular location">
    <subcellularLocation>
        <location evidence="1">Cell membrane</location>
        <topology evidence="1">Multi-pass membrane protein</topology>
    </subcellularLocation>
</comment>
<dbReference type="InterPro" id="IPR036259">
    <property type="entry name" value="MFS_trans_sf"/>
</dbReference>
<gene>
    <name evidence="8" type="ORF">GGR21_002259</name>
</gene>
<protein>
    <submittedName>
        <fullName evidence="8">DHA3 family macrolide efflux protein-like MFS transporter</fullName>
    </submittedName>
</protein>
<keyword evidence="9" id="KW-1185">Reference proteome</keyword>
<feature type="transmembrane region" description="Helical" evidence="6">
    <location>
        <begin position="7"/>
        <end position="30"/>
    </location>
</feature>
<evidence type="ECO:0000256" key="6">
    <source>
        <dbReference type="SAM" id="Phobius"/>
    </source>
</evidence>
<feature type="transmembrane region" description="Helical" evidence="6">
    <location>
        <begin position="308"/>
        <end position="332"/>
    </location>
</feature>
<dbReference type="AlphaFoldDB" id="A0A840CJX3"/>
<keyword evidence="2" id="KW-1003">Cell membrane</keyword>
<evidence type="ECO:0000313" key="8">
    <source>
        <dbReference type="EMBL" id="MBB4036357.1"/>
    </source>
</evidence>